<comment type="similarity">
    <text evidence="2">Belongs to the NAD(P)-dependent epimerase/dehydratase family. Dihydroflavonol-4-reductase subfamily.</text>
</comment>
<dbReference type="PANTHER" id="PTHR10366:SF562">
    <property type="entry name" value="ALDEHYDE REDUCTASE II (AFU_ORTHOLOGUE AFUA_1G11360)"/>
    <property type="match status" value="1"/>
</dbReference>
<name>A0A4S9WKK6_AURPU</name>
<dbReference type="InterPro" id="IPR050425">
    <property type="entry name" value="NAD(P)_dehydrat-like"/>
</dbReference>
<dbReference type="Gene3D" id="3.40.50.720">
    <property type="entry name" value="NAD(P)-binding Rossmann-like Domain"/>
    <property type="match status" value="1"/>
</dbReference>
<comment type="caution">
    <text evidence="4">The sequence shown here is derived from an EMBL/GenBank/DDBJ whole genome shotgun (WGS) entry which is preliminary data.</text>
</comment>
<proteinExistence type="inferred from homology"/>
<dbReference type="Pfam" id="PF01370">
    <property type="entry name" value="Epimerase"/>
    <property type="match status" value="1"/>
</dbReference>
<dbReference type="EMBL" id="QZAO01000392">
    <property type="protein sequence ID" value="THW69336.1"/>
    <property type="molecule type" value="Genomic_DNA"/>
</dbReference>
<dbReference type="InterPro" id="IPR036291">
    <property type="entry name" value="NAD(P)-bd_dom_sf"/>
</dbReference>
<evidence type="ECO:0000313" key="4">
    <source>
        <dbReference type="EMBL" id="THW69336.1"/>
    </source>
</evidence>
<keyword evidence="1" id="KW-0560">Oxidoreductase</keyword>
<sequence>MIRHITMPAIEKGSTVLVTGANGFIGSHIIDQLLQLDYKVRGTVRTEAKGKWVQDYFDEKYGHGKLELVVVPDMSKKGAFDDAVKGCSGVAHVASNLSFSKDPNDVIPEVIAGVTHTLEAANNEPSVKRFVFTSSSTAATNPVPNKEFNIDASTWNQIAIDKAWAPPPYTEADRGWNVYGASKTQAEQEVWKYVKESKPHFECNTILPNANFGPILDKDQDASTAGWIRDIFTKGFAPQLEQIPPQWFVDVRDTARLHIAALIDPEIKDERIFAFAEPYNWNTILAIMRKVRPDEKVPEDLKDNSKDLSKVLPKPRAEQILKKNFGQDGFKSLEEAVKLNIQNL</sequence>
<evidence type="ECO:0000313" key="5">
    <source>
        <dbReference type="Proteomes" id="UP000308802"/>
    </source>
</evidence>
<evidence type="ECO:0000256" key="2">
    <source>
        <dbReference type="ARBA" id="ARBA00023445"/>
    </source>
</evidence>
<dbReference type="InterPro" id="IPR001509">
    <property type="entry name" value="Epimerase_deHydtase"/>
</dbReference>
<evidence type="ECO:0000256" key="1">
    <source>
        <dbReference type="ARBA" id="ARBA00023002"/>
    </source>
</evidence>
<evidence type="ECO:0000259" key="3">
    <source>
        <dbReference type="Pfam" id="PF01370"/>
    </source>
</evidence>
<gene>
    <name evidence="4" type="ORF">D6D19_08441</name>
</gene>
<feature type="domain" description="NAD-dependent epimerase/dehydratase" evidence="3">
    <location>
        <begin position="16"/>
        <end position="266"/>
    </location>
</feature>
<organism evidence="4 5">
    <name type="scientific">Aureobasidium pullulans</name>
    <name type="common">Black yeast</name>
    <name type="synonym">Pullularia pullulans</name>
    <dbReference type="NCBI Taxonomy" id="5580"/>
    <lineage>
        <taxon>Eukaryota</taxon>
        <taxon>Fungi</taxon>
        <taxon>Dikarya</taxon>
        <taxon>Ascomycota</taxon>
        <taxon>Pezizomycotina</taxon>
        <taxon>Dothideomycetes</taxon>
        <taxon>Dothideomycetidae</taxon>
        <taxon>Dothideales</taxon>
        <taxon>Saccotheciaceae</taxon>
        <taxon>Aureobasidium</taxon>
    </lineage>
</organism>
<dbReference type="AlphaFoldDB" id="A0A4S9WKK6"/>
<protein>
    <submittedName>
        <fullName evidence="4">NAD(P)-binding protein</fullName>
    </submittedName>
</protein>
<dbReference type="FunFam" id="3.40.50.720:FF:000426">
    <property type="entry name" value="Aldehyde reductase 2"/>
    <property type="match status" value="1"/>
</dbReference>
<accession>A0A4S9WKK6</accession>
<dbReference type="PANTHER" id="PTHR10366">
    <property type="entry name" value="NAD DEPENDENT EPIMERASE/DEHYDRATASE"/>
    <property type="match status" value="1"/>
</dbReference>
<dbReference type="Proteomes" id="UP000308802">
    <property type="component" value="Unassembled WGS sequence"/>
</dbReference>
<reference evidence="4 5" key="1">
    <citation type="submission" date="2018-10" db="EMBL/GenBank/DDBJ databases">
        <title>Fifty Aureobasidium pullulans genomes reveal a recombining polyextremotolerant generalist.</title>
        <authorList>
            <person name="Gostincar C."/>
            <person name="Turk M."/>
            <person name="Zajc J."/>
            <person name="Gunde-Cimerman N."/>
        </authorList>
    </citation>
    <scope>NUCLEOTIDE SEQUENCE [LARGE SCALE GENOMIC DNA]</scope>
    <source>
        <strain evidence="4 5">EXF-10659</strain>
    </source>
</reference>
<dbReference type="GO" id="GO:0016616">
    <property type="term" value="F:oxidoreductase activity, acting on the CH-OH group of donors, NAD or NADP as acceptor"/>
    <property type="evidence" value="ECO:0007669"/>
    <property type="project" value="TreeGrafter"/>
</dbReference>
<dbReference type="SUPFAM" id="SSF51735">
    <property type="entry name" value="NAD(P)-binding Rossmann-fold domains"/>
    <property type="match status" value="1"/>
</dbReference>